<dbReference type="EMBL" id="JACJQH010000028">
    <property type="protein sequence ID" value="MBD2197436.1"/>
    <property type="molecule type" value="Genomic_DNA"/>
</dbReference>
<dbReference type="CDD" id="cd06587">
    <property type="entry name" value="VOC"/>
    <property type="match status" value="1"/>
</dbReference>
<gene>
    <name evidence="2" type="ORF">H6G24_18330</name>
</gene>
<proteinExistence type="predicted"/>
<comment type="caution">
    <text evidence="2">The sequence shown here is derived from an EMBL/GenBank/DDBJ whole genome shotgun (WGS) entry which is preliminary data.</text>
</comment>
<dbReference type="Gene3D" id="3.10.180.10">
    <property type="entry name" value="2,3-Dihydroxybiphenyl 1,2-Dioxygenase, domain 1"/>
    <property type="match status" value="1"/>
</dbReference>
<dbReference type="Pfam" id="PF00903">
    <property type="entry name" value="Glyoxalase"/>
    <property type="match status" value="1"/>
</dbReference>
<dbReference type="PANTHER" id="PTHR36113:SF3">
    <property type="entry name" value="SLL5075 PROTEIN"/>
    <property type="match status" value="1"/>
</dbReference>
<accession>A0ABR8ABR8</accession>
<dbReference type="SUPFAM" id="SSF54593">
    <property type="entry name" value="Glyoxalase/Bleomycin resistance protein/Dihydroxybiphenyl dioxygenase"/>
    <property type="match status" value="1"/>
</dbReference>
<dbReference type="PROSITE" id="PS51819">
    <property type="entry name" value="VOC"/>
    <property type="match status" value="1"/>
</dbReference>
<keyword evidence="3" id="KW-1185">Reference proteome</keyword>
<evidence type="ECO:0000313" key="2">
    <source>
        <dbReference type="EMBL" id="MBD2197436.1"/>
    </source>
</evidence>
<evidence type="ECO:0000313" key="3">
    <source>
        <dbReference type="Proteomes" id="UP000658514"/>
    </source>
</evidence>
<dbReference type="InterPro" id="IPR051332">
    <property type="entry name" value="Fosfomycin_Res_Enzymes"/>
</dbReference>
<sequence>MSDLGFTHIALGVSDIDRSLSFYAKYAAMQVVHRRTDKAKHVDVAWISDLTRPFVIVLIQVAELKCTLAPASHLGVACQTREEIDRLCDEARLEGVLIDGPHDWGFPVGYWAFFRDPDGHTLEVSYGQEINFTIEQAINKANENVTIGKFRR</sequence>
<protein>
    <submittedName>
        <fullName evidence="2">VOC family protein</fullName>
    </submittedName>
</protein>
<dbReference type="PANTHER" id="PTHR36113">
    <property type="entry name" value="LYASE, PUTATIVE-RELATED-RELATED"/>
    <property type="match status" value="1"/>
</dbReference>
<name>A0ABR8ABR8_9CYAN</name>
<evidence type="ECO:0000259" key="1">
    <source>
        <dbReference type="PROSITE" id="PS51819"/>
    </source>
</evidence>
<feature type="domain" description="VOC" evidence="1">
    <location>
        <begin position="5"/>
        <end position="127"/>
    </location>
</feature>
<reference evidence="2 3" key="1">
    <citation type="journal article" date="2020" name="ISME J.">
        <title>Comparative genomics reveals insights into cyanobacterial evolution and habitat adaptation.</title>
        <authorList>
            <person name="Chen M.Y."/>
            <person name="Teng W.K."/>
            <person name="Zhao L."/>
            <person name="Hu C.X."/>
            <person name="Zhou Y.K."/>
            <person name="Han B.P."/>
            <person name="Song L.R."/>
            <person name="Shu W.S."/>
        </authorList>
    </citation>
    <scope>NUCLEOTIDE SEQUENCE [LARGE SCALE GENOMIC DNA]</scope>
    <source>
        <strain evidence="2 3">FACHB-288</strain>
    </source>
</reference>
<dbReference type="InterPro" id="IPR004360">
    <property type="entry name" value="Glyas_Fos-R_dOase_dom"/>
</dbReference>
<dbReference type="InterPro" id="IPR029068">
    <property type="entry name" value="Glyas_Bleomycin-R_OHBP_Dase"/>
</dbReference>
<organism evidence="2 3">
    <name type="scientific">Calothrix parietina FACHB-288</name>
    <dbReference type="NCBI Taxonomy" id="2692896"/>
    <lineage>
        <taxon>Bacteria</taxon>
        <taxon>Bacillati</taxon>
        <taxon>Cyanobacteriota</taxon>
        <taxon>Cyanophyceae</taxon>
        <taxon>Nostocales</taxon>
        <taxon>Calotrichaceae</taxon>
        <taxon>Calothrix</taxon>
    </lineage>
</organism>
<dbReference type="Proteomes" id="UP000658514">
    <property type="component" value="Unassembled WGS sequence"/>
</dbReference>
<dbReference type="InterPro" id="IPR037523">
    <property type="entry name" value="VOC_core"/>
</dbReference>
<dbReference type="RefSeq" id="WP_190544465.1">
    <property type="nucleotide sequence ID" value="NZ_CAWPNO010000060.1"/>
</dbReference>